<dbReference type="Proteomes" id="UP001147760">
    <property type="component" value="Unassembled WGS sequence"/>
</dbReference>
<dbReference type="OrthoDB" id="4633200at2759"/>
<evidence type="ECO:0000256" key="1">
    <source>
        <dbReference type="SAM" id="Coils"/>
    </source>
</evidence>
<protein>
    <submittedName>
        <fullName evidence="3">Uncharacterized protein</fullName>
    </submittedName>
</protein>
<proteinExistence type="predicted"/>
<reference evidence="3" key="1">
    <citation type="submission" date="2022-12" db="EMBL/GenBank/DDBJ databases">
        <authorList>
            <person name="Petersen C."/>
        </authorList>
    </citation>
    <scope>NUCLEOTIDE SEQUENCE</scope>
    <source>
        <strain evidence="3">IBT 17660</strain>
    </source>
</reference>
<feature type="compositionally biased region" description="Basic and acidic residues" evidence="2">
    <location>
        <begin position="1"/>
        <end position="34"/>
    </location>
</feature>
<accession>A0A9W9WSR7</accession>
<comment type="caution">
    <text evidence="3">The sequence shown here is derived from an EMBL/GenBank/DDBJ whole genome shotgun (WGS) entry which is preliminary data.</text>
</comment>
<evidence type="ECO:0000313" key="3">
    <source>
        <dbReference type="EMBL" id="KAJ5472826.1"/>
    </source>
</evidence>
<feature type="region of interest" description="Disordered" evidence="2">
    <location>
        <begin position="1"/>
        <end position="36"/>
    </location>
</feature>
<feature type="coiled-coil region" evidence="1">
    <location>
        <begin position="245"/>
        <end position="285"/>
    </location>
</feature>
<gene>
    <name evidence="3" type="ORF">N7530_006827</name>
</gene>
<evidence type="ECO:0000256" key="2">
    <source>
        <dbReference type="SAM" id="MobiDB-lite"/>
    </source>
</evidence>
<evidence type="ECO:0000313" key="4">
    <source>
        <dbReference type="Proteomes" id="UP001147760"/>
    </source>
</evidence>
<keyword evidence="4" id="KW-1185">Reference proteome</keyword>
<name>A0A9W9WSR7_9EURO</name>
<reference evidence="3" key="2">
    <citation type="journal article" date="2023" name="IMA Fungus">
        <title>Comparative genomic study of the Penicillium genus elucidates a diverse pangenome and 15 lateral gene transfer events.</title>
        <authorList>
            <person name="Petersen C."/>
            <person name="Sorensen T."/>
            <person name="Nielsen M.R."/>
            <person name="Sondergaard T.E."/>
            <person name="Sorensen J.L."/>
            <person name="Fitzpatrick D.A."/>
            <person name="Frisvad J.C."/>
            <person name="Nielsen K.L."/>
        </authorList>
    </citation>
    <scope>NUCLEOTIDE SEQUENCE</scope>
    <source>
        <strain evidence="3">IBT 17660</strain>
    </source>
</reference>
<sequence>MSDAENRAESEDHQKRNDDPEHGDHSEGDTERPINFEWTPELVKIGTSRGSIHPSLGPIEEHNGFRIFKYRFGMTLPDPADTRECLRWAGLSDKKIIEVEQKFNELYPDYQGPRCGYAEKHHRTGYTEIIFPKVEKMLDMFIQGMHDDDEEVEETHKAFIEKGIRLGLRLEFAIFCGLHKDDPRAIENPYLFEKDWFWMGPASIMTDTLLLFWRGVEKCMVSKLLYDGKAFTCDGAWVVREGETIDQAKARVDDREHERLREEAQKEYEAERAREKERLEKLCAEEDAIWAEQDSQAEMLKPTNHRQSCSAEG</sequence>
<dbReference type="AlphaFoldDB" id="A0A9W9WSR7"/>
<feature type="region of interest" description="Disordered" evidence="2">
    <location>
        <begin position="293"/>
        <end position="313"/>
    </location>
</feature>
<organism evidence="3 4">
    <name type="scientific">Penicillium desertorum</name>
    <dbReference type="NCBI Taxonomy" id="1303715"/>
    <lineage>
        <taxon>Eukaryota</taxon>
        <taxon>Fungi</taxon>
        <taxon>Dikarya</taxon>
        <taxon>Ascomycota</taxon>
        <taxon>Pezizomycotina</taxon>
        <taxon>Eurotiomycetes</taxon>
        <taxon>Eurotiomycetidae</taxon>
        <taxon>Eurotiales</taxon>
        <taxon>Aspergillaceae</taxon>
        <taxon>Penicillium</taxon>
    </lineage>
</organism>
<dbReference type="EMBL" id="JAPWDO010000004">
    <property type="protein sequence ID" value="KAJ5472826.1"/>
    <property type="molecule type" value="Genomic_DNA"/>
</dbReference>
<keyword evidence="1" id="KW-0175">Coiled coil</keyword>